<accession>A0A1N6F679</accession>
<name>A0A1N6F679_9FLAO</name>
<dbReference type="Pfam" id="PF00144">
    <property type="entry name" value="Beta-lactamase"/>
    <property type="match status" value="1"/>
</dbReference>
<dbReference type="SUPFAM" id="SSF56601">
    <property type="entry name" value="beta-lactamase/transpeptidase-like"/>
    <property type="match status" value="1"/>
</dbReference>
<reference evidence="3" key="1">
    <citation type="submission" date="2016-11" db="EMBL/GenBank/DDBJ databases">
        <authorList>
            <person name="Varghese N."/>
            <person name="Submissions S."/>
        </authorList>
    </citation>
    <scope>NUCLEOTIDE SEQUENCE [LARGE SCALE GENOMIC DNA]</scope>
    <source>
        <strain evidence="3">DSM 27623</strain>
    </source>
</reference>
<dbReference type="InterPro" id="IPR050491">
    <property type="entry name" value="AmpC-like"/>
</dbReference>
<dbReference type="PANTHER" id="PTHR46825:SF9">
    <property type="entry name" value="BETA-LACTAMASE-RELATED DOMAIN-CONTAINING PROTEIN"/>
    <property type="match status" value="1"/>
</dbReference>
<sequence length="344" mass="39260">MMLRKIFSTTVFIFFIQLGFSQSFNKIKLDHYLNELAENNKFMGSVAVLDNDKIIYTNSTGFSNIETQQRPNDKTTYGIGSISKVFTSVLILKAIEERKITLSTKLNEYFPSVKNSDKITIGNLLNHRSGIHNFTNDKDFLEWNTQKKSETEMLQIITNGGSDFEPDSKADYSNSNYILLSYILEKIYNQPYSNILSEKIIKKLGLRNTYFGNNINEINESFSYKFNESWIKQTQTNPSIPLGAGAIFSTPTDLTKFASALFNVKIISKQSLKSMIEMKDNFGYGIFEMLFKEKIGYGHRGGIDGFNSVFTYFPKEKISIAIISNGNNYDINSVLFVIENDVFK</sequence>
<evidence type="ECO:0000313" key="3">
    <source>
        <dbReference type="Proteomes" id="UP000185207"/>
    </source>
</evidence>
<evidence type="ECO:0000313" key="2">
    <source>
        <dbReference type="EMBL" id="SIN90714.1"/>
    </source>
</evidence>
<dbReference type="InterPro" id="IPR001466">
    <property type="entry name" value="Beta-lactam-related"/>
</dbReference>
<evidence type="ECO:0000259" key="1">
    <source>
        <dbReference type="Pfam" id="PF00144"/>
    </source>
</evidence>
<dbReference type="OrthoDB" id="9793489at2"/>
<dbReference type="AlphaFoldDB" id="A0A1N6F679"/>
<protein>
    <submittedName>
        <fullName evidence="2">CubicO group peptidase, beta-lactamase class C family</fullName>
    </submittedName>
</protein>
<dbReference type="Proteomes" id="UP000185207">
    <property type="component" value="Unassembled WGS sequence"/>
</dbReference>
<dbReference type="Gene3D" id="3.40.710.10">
    <property type="entry name" value="DD-peptidase/beta-lactamase superfamily"/>
    <property type="match status" value="1"/>
</dbReference>
<keyword evidence="3" id="KW-1185">Reference proteome</keyword>
<proteinExistence type="predicted"/>
<feature type="domain" description="Beta-lactamase-related" evidence="1">
    <location>
        <begin position="45"/>
        <end position="328"/>
    </location>
</feature>
<dbReference type="PANTHER" id="PTHR46825">
    <property type="entry name" value="D-ALANYL-D-ALANINE-CARBOXYPEPTIDASE/ENDOPEPTIDASE AMPH"/>
    <property type="match status" value="1"/>
</dbReference>
<dbReference type="EMBL" id="FSRK01000001">
    <property type="protein sequence ID" value="SIN90714.1"/>
    <property type="molecule type" value="Genomic_DNA"/>
</dbReference>
<dbReference type="InterPro" id="IPR012338">
    <property type="entry name" value="Beta-lactam/transpept-like"/>
</dbReference>
<gene>
    <name evidence="2" type="ORF">SAMN05444409_1074</name>
</gene>
<dbReference type="RefSeq" id="WP_083600643.1">
    <property type="nucleotide sequence ID" value="NZ_FSRK01000001.1"/>
</dbReference>
<organism evidence="2 3">
    <name type="scientific">Epilithonimonas zeae</name>
    <dbReference type="NCBI Taxonomy" id="1416779"/>
    <lineage>
        <taxon>Bacteria</taxon>
        <taxon>Pseudomonadati</taxon>
        <taxon>Bacteroidota</taxon>
        <taxon>Flavobacteriia</taxon>
        <taxon>Flavobacteriales</taxon>
        <taxon>Weeksellaceae</taxon>
        <taxon>Chryseobacterium group</taxon>
        <taxon>Epilithonimonas</taxon>
    </lineage>
</organism>
<dbReference type="STRING" id="1416779.SAMN05444409_1074"/>